<feature type="domain" description="Moybdenum cofactor oxidoreductase dimerisation" evidence="6">
    <location>
        <begin position="237"/>
        <end position="348"/>
    </location>
</feature>
<dbReference type="GO" id="GO:0030151">
    <property type="term" value="F:molybdenum ion binding"/>
    <property type="evidence" value="ECO:0007669"/>
    <property type="project" value="InterPro"/>
</dbReference>
<dbReference type="Gene3D" id="3.90.420.10">
    <property type="entry name" value="Oxidoreductase, molybdopterin-binding domain"/>
    <property type="match status" value="1"/>
</dbReference>
<keyword evidence="4" id="KW-0560">Oxidoreductase</keyword>
<dbReference type="CDD" id="cd02110">
    <property type="entry name" value="SO_family_Moco_dimer"/>
    <property type="match status" value="1"/>
</dbReference>
<dbReference type="SUPFAM" id="SSF81296">
    <property type="entry name" value="E set domains"/>
    <property type="match status" value="1"/>
</dbReference>
<accession>A0A0A8X9V3</accession>
<evidence type="ECO:0000259" key="5">
    <source>
        <dbReference type="Pfam" id="PF00174"/>
    </source>
</evidence>
<dbReference type="PANTHER" id="PTHR19372:SF7">
    <property type="entry name" value="SULFITE OXIDASE, MITOCHONDRIAL"/>
    <property type="match status" value="1"/>
</dbReference>
<dbReference type="InterPro" id="IPR008335">
    <property type="entry name" value="Mopterin_OxRdtase_euk"/>
</dbReference>
<dbReference type="Proteomes" id="UP000031014">
    <property type="component" value="Unassembled WGS sequence"/>
</dbReference>
<dbReference type="InterPro" id="IPR036374">
    <property type="entry name" value="OxRdtase_Mopterin-bd_sf"/>
</dbReference>
<dbReference type="Gene3D" id="2.60.40.650">
    <property type="match status" value="1"/>
</dbReference>
<keyword evidence="3" id="KW-0479">Metal-binding</keyword>
<dbReference type="STRING" id="1321606.SAMD00020551_4953"/>
<evidence type="ECO:0000256" key="3">
    <source>
        <dbReference type="ARBA" id="ARBA00022723"/>
    </source>
</evidence>
<dbReference type="PANTHER" id="PTHR19372">
    <property type="entry name" value="SULFITE REDUCTASE"/>
    <property type="match status" value="1"/>
</dbReference>
<protein>
    <submittedName>
        <fullName evidence="7">Putative sulfite oxidase</fullName>
    </submittedName>
</protein>
<dbReference type="RefSeq" id="WP_041968297.1">
    <property type="nucleotide sequence ID" value="NZ_BASE01000138.1"/>
</dbReference>
<dbReference type="GO" id="GO:0006790">
    <property type="term" value="P:sulfur compound metabolic process"/>
    <property type="evidence" value="ECO:0007669"/>
    <property type="project" value="TreeGrafter"/>
</dbReference>
<keyword evidence="8" id="KW-1185">Reference proteome</keyword>
<name>A0A0A8X9V3_MESS1</name>
<sequence length="350" mass="39972">MYYQFGKVRPHLTTRSLNPENQETPIHFISFIEPVADSIFYRRNHFPYPILTPESFTLKISGSVHYALLINYSDLLKLPSKSKRVLIECSGNKRAYFEEKVFGEQWENGAMSEGVWKGVPLKNLLEYTGIKAGVNEVVFRGRDVGVKSSQLIHYERSLPIAKALHTDVLIAYEYNGKPLSQKHGFPFRLIVPGWYGMASVKWLNEIILIKDKFTGPFQTNDYVYYYKNGTSEQVTTNHVNSTIQQPQDKQLVKSGTHEIKGIAWTGSGVVSKVEISFDKGDSWEQAKLKKIPKEHQTVSWSYPMEFKSGNEYHISVRATDNEGKTQPAEAIWNKKGYGYNAIMQITVKAE</sequence>
<evidence type="ECO:0000256" key="4">
    <source>
        <dbReference type="ARBA" id="ARBA00023002"/>
    </source>
</evidence>
<dbReference type="AlphaFoldDB" id="A0A0A8X9V3"/>
<keyword evidence="2" id="KW-0500">Molybdenum</keyword>
<dbReference type="GO" id="GO:0020037">
    <property type="term" value="F:heme binding"/>
    <property type="evidence" value="ECO:0007669"/>
    <property type="project" value="TreeGrafter"/>
</dbReference>
<proteinExistence type="predicted"/>
<dbReference type="GO" id="GO:0008482">
    <property type="term" value="F:sulfite oxidase activity"/>
    <property type="evidence" value="ECO:0007669"/>
    <property type="project" value="TreeGrafter"/>
</dbReference>
<comment type="cofactor">
    <cofactor evidence="1">
        <name>Mo-molybdopterin</name>
        <dbReference type="ChEBI" id="CHEBI:71302"/>
    </cofactor>
</comment>
<feature type="domain" description="Oxidoreductase molybdopterin-binding" evidence="5">
    <location>
        <begin position="45"/>
        <end position="215"/>
    </location>
</feature>
<dbReference type="EMBL" id="BASE01000138">
    <property type="protein sequence ID" value="GAM16723.1"/>
    <property type="molecule type" value="Genomic_DNA"/>
</dbReference>
<reference evidence="7 8" key="1">
    <citation type="submission" date="2013-06" db="EMBL/GenBank/DDBJ databases">
        <title>Whole genome shotgun sequence of Bacillus selenatarsenatis SF-1.</title>
        <authorList>
            <person name="Kuroda M."/>
            <person name="Sei K."/>
            <person name="Yamashita M."/>
            <person name="Ike M."/>
        </authorList>
    </citation>
    <scope>NUCLEOTIDE SEQUENCE [LARGE SCALE GENOMIC DNA]</scope>
    <source>
        <strain evidence="7 8">SF-1</strain>
    </source>
</reference>
<comment type="caution">
    <text evidence="7">The sequence shown here is derived from an EMBL/GenBank/DDBJ whole genome shotgun (WGS) entry which is preliminary data.</text>
</comment>
<evidence type="ECO:0000313" key="8">
    <source>
        <dbReference type="Proteomes" id="UP000031014"/>
    </source>
</evidence>
<dbReference type="Pfam" id="PF00174">
    <property type="entry name" value="Oxidored_molyb"/>
    <property type="match status" value="1"/>
</dbReference>
<dbReference type="InterPro" id="IPR014756">
    <property type="entry name" value="Ig_E-set"/>
</dbReference>
<evidence type="ECO:0000313" key="7">
    <source>
        <dbReference type="EMBL" id="GAM16723.1"/>
    </source>
</evidence>
<dbReference type="PRINTS" id="PR00407">
    <property type="entry name" value="EUMOPTERIN"/>
</dbReference>
<dbReference type="GO" id="GO:0043546">
    <property type="term" value="F:molybdopterin cofactor binding"/>
    <property type="evidence" value="ECO:0007669"/>
    <property type="project" value="TreeGrafter"/>
</dbReference>
<dbReference type="Pfam" id="PF03404">
    <property type="entry name" value="Mo-co_dimer"/>
    <property type="match status" value="1"/>
</dbReference>
<dbReference type="SUPFAM" id="SSF56524">
    <property type="entry name" value="Oxidoreductase molybdopterin-binding domain"/>
    <property type="match status" value="1"/>
</dbReference>
<gene>
    <name evidence="7" type="ORF">SAMD00020551_4953</name>
</gene>
<evidence type="ECO:0000256" key="1">
    <source>
        <dbReference type="ARBA" id="ARBA00001924"/>
    </source>
</evidence>
<organism evidence="7 8">
    <name type="scientific">Mesobacillus selenatarsenatis (strain DSM 18680 / JCM 14380 / FERM P-15431 / SF-1)</name>
    <dbReference type="NCBI Taxonomy" id="1321606"/>
    <lineage>
        <taxon>Bacteria</taxon>
        <taxon>Bacillati</taxon>
        <taxon>Bacillota</taxon>
        <taxon>Bacilli</taxon>
        <taxon>Bacillales</taxon>
        <taxon>Bacillaceae</taxon>
        <taxon>Mesobacillus</taxon>
    </lineage>
</organism>
<evidence type="ECO:0000256" key="2">
    <source>
        <dbReference type="ARBA" id="ARBA00022505"/>
    </source>
</evidence>
<dbReference type="InterPro" id="IPR000572">
    <property type="entry name" value="OxRdtase_Mopterin-bd_dom"/>
</dbReference>
<dbReference type="InterPro" id="IPR005066">
    <property type="entry name" value="MoCF_OxRdtse_dimer"/>
</dbReference>
<evidence type="ECO:0000259" key="6">
    <source>
        <dbReference type="Pfam" id="PF03404"/>
    </source>
</evidence>